<gene>
    <name evidence="2" type="ORF">HK100_010772</name>
</gene>
<dbReference type="Proteomes" id="UP001211907">
    <property type="component" value="Unassembled WGS sequence"/>
</dbReference>
<keyword evidence="3" id="KW-1185">Reference proteome</keyword>
<accession>A0AAD5SMM0</accession>
<proteinExistence type="predicted"/>
<reference evidence="2" key="1">
    <citation type="submission" date="2020-05" db="EMBL/GenBank/DDBJ databases">
        <title>Phylogenomic resolution of chytrid fungi.</title>
        <authorList>
            <person name="Stajich J.E."/>
            <person name="Amses K."/>
            <person name="Simmons R."/>
            <person name="Seto K."/>
            <person name="Myers J."/>
            <person name="Bonds A."/>
            <person name="Quandt C.A."/>
            <person name="Barry K."/>
            <person name="Liu P."/>
            <person name="Grigoriev I."/>
            <person name="Longcore J.E."/>
            <person name="James T.Y."/>
        </authorList>
    </citation>
    <scope>NUCLEOTIDE SEQUENCE</scope>
    <source>
        <strain evidence="2">JEL0513</strain>
    </source>
</reference>
<dbReference type="AlphaFoldDB" id="A0AAD5SMM0"/>
<evidence type="ECO:0000313" key="3">
    <source>
        <dbReference type="Proteomes" id="UP001211907"/>
    </source>
</evidence>
<comment type="caution">
    <text evidence="2">The sequence shown here is derived from an EMBL/GenBank/DDBJ whole genome shotgun (WGS) entry which is preliminary data.</text>
</comment>
<protein>
    <submittedName>
        <fullName evidence="2">Uncharacterized protein</fullName>
    </submittedName>
</protein>
<feature type="non-terminal residue" evidence="2">
    <location>
        <position position="57"/>
    </location>
</feature>
<name>A0AAD5SMM0_9FUNG</name>
<sequence length="57" mass="6626">MSKVIEKNIFRPKTQTFQNEAQKRREGPAADDDEVEDRKQEEEERVSASRCQDSVGE</sequence>
<feature type="compositionally biased region" description="Basic and acidic residues" evidence="1">
    <location>
        <begin position="36"/>
        <end position="47"/>
    </location>
</feature>
<feature type="region of interest" description="Disordered" evidence="1">
    <location>
        <begin position="1"/>
        <end position="57"/>
    </location>
</feature>
<organism evidence="2 3">
    <name type="scientific">Physocladia obscura</name>
    <dbReference type="NCBI Taxonomy" id="109957"/>
    <lineage>
        <taxon>Eukaryota</taxon>
        <taxon>Fungi</taxon>
        <taxon>Fungi incertae sedis</taxon>
        <taxon>Chytridiomycota</taxon>
        <taxon>Chytridiomycota incertae sedis</taxon>
        <taxon>Chytridiomycetes</taxon>
        <taxon>Chytridiales</taxon>
        <taxon>Chytriomycetaceae</taxon>
        <taxon>Physocladia</taxon>
    </lineage>
</organism>
<evidence type="ECO:0000313" key="2">
    <source>
        <dbReference type="EMBL" id="KAJ3078285.1"/>
    </source>
</evidence>
<dbReference type="EMBL" id="JADGJH010006067">
    <property type="protein sequence ID" value="KAJ3078285.1"/>
    <property type="molecule type" value="Genomic_DNA"/>
</dbReference>
<evidence type="ECO:0000256" key="1">
    <source>
        <dbReference type="SAM" id="MobiDB-lite"/>
    </source>
</evidence>